<proteinExistence type="predicted"/>
<dbReference type="EMBL" id="JAVDYD010000001">
    <property type="protein sequence ID" value="MDR7338581.1"/>
    <property type="molecule type" value="Genomic_DNA"/>
</dbReference>
<keyword evidence="2" id="KW-1133">Transmembrane helix</keyword>
<feature type="compositionally biased region" description="Pro residues" evidence="1">
    <location>
        <begin position="81"/>
        <end position="99"/>
    </location>
</feature>
<evidence type="ECO:0000256" key="1">
    <source>
        <dbReference type="SAM" id="MobiDB-lite"/>
    </source>
</evidence>
<sequence>MTTYPPTPGPSEPEPPEGDRNGKETEDGGTPFSGNQPGPAPSGPQPGWSPPGVDPEHTPRPTHGETPGETPKAPADRPFGGIPPAPPPPGAGPAGPPPAGGGYSPYSGGAVPPPPPPPPAYNADGPLQGQEPKNGLGTAALICGVVAIVLSFIPVLNTFTWPLGVLAVVFGSVGWARANKGLATNKPFAITGLVLGIVSFFTFCLIYVLIGASSGPIDYDAAPLF</sequence>
<feature type="compositionally biased region" description="Basic and acidic residues" evidence="1">
    <location>
        <begin position="54"/>
        <end position="63"/>
    </location>
</feature>
<dbReference type="AlphaFoldDB" id="A0A9X3PNA1"/>
<feature type="compositionally biased region" description="Pro residues" evidence="1">
    <location>
        <begin position="38"/>
        <end position="53"/>
    </location>
</feature>
<feature type="transmembrane region" description="Helical" evidence="2">
    <location>
        <begin position="135"/>
        <end position="153"/>
    </location>
</feature>
<dbReference type="EMBL" id="JAPZVQ010000014">
    <property type="protein sequence ID" value="MDA1387155.1"/>
    <property type="molecule type" value="Genomic_DNA"/>
</dbReference>
<dbReference type="Proteomes" id="UP001145799">
    <property type="component" value="Unassembled WGS sequence"/>
</dbReference>
<comment type="caution">
    <text evidence="3">The sequence shown here is derived from an EMBL/GenBank/DDBJ whole genome shotgun (WGS) entry which is preliminary data.</text>
</comment>
<organism evidence="3 5">
    <name type="scientific">Glycomyces lechevalierae</name>
    <dbReference type="NCBI Taxonomy" id="256034"/>
    <lineage>
        <taxon>Bacteria</taxon>
        <taxon>Bacillati</taxon>
        <taxon>Actinomycetota</taxon>
        <taxon>Actinomycetes</taxon>
        <taxon>Glycomycetales</taxon>
        <taxon>Glycomycetaceae</taxon>
        <taxon>Glycomyces</taxon>
    </lineage>
</organism>
<protein>
    <submittedName>
        <fullName evidence="3">DUF4190 domain-containing protein</fullName>
    </submittedName>
</protein>
<evidence type="ECO:0000313" key="4">
    <source>
        <dbReference type="EMBL" id="MDR7338581.1"/>
    </source>
</evidence>
<evidence type="ECO:0000313" key="3">
    <source>
        <dbReference type="EMBL" id="MDA1387155.1"/>
    </source>
</evidence>
<keyword evidence="2" id="KW-0472">Membrane</keyword>
<keyword evidence="2" id="KW-0812">Transmembrane</keyword>
<reference evidence="3" key="1">
    <citation type="submission" date="2022-12" db="EMBL/GenBank/DDBJ databases">
        <title>Gycomyces niveus sp.nov., a novel actinomycete isolated from soil in Shouguang.</title>
        <authorList>
            <person name="Yang X."/>
        </authorList>
    </citation>
    <scope>NUCLEOTIDE SEQUENCE</scope>
    <source>
        <strain evidence="3">DSM 44724</strain>
    </source>
</reference>
<evidence type="ECO:0000313" key="5">
    <source>
        <dbReference type="Proteomes" id="UP001145799"/>
    </source>
</evidence>
<feature type="transmembrane region" description="Helical" evidence="2">
    <location>
        <begin position="159"/>
        <end position="176"/>
    </location>
</feature>
<name>A0A9X3PNA1_9ACTN</name>
<reference evidence="4 6" key="2">
    <citation type="submission" date="2023-07" db="EMBL/GenBank/DDBJ databases">
        <title>Sequencing the genomes of 1000 actinobacteria strains.</title>
        <authorList>
            <person name="Klenk H.-P."/>
        </authorList>
    </citation>
    <scope>NUCLEOTIDE SEQUENCE [LARGE SCALE GENOMIC DNA]</scope>
    <source>
        <strain evidence="4 6">DSM 44724</strain>
    </source>
</reference>
<dbReference type="RefSeq" id="WP_270123650.1">
    <property type="nucleotide sequence ID" value="NZ_BAAAOM010000004.1"/>
</dbReference>
<feature type="compositionally biased region" description="Basic and acidic residues" evidence="1">
    <location>
        <begin position="17"/>
        <end position="26"/>
    </location>
</feature>
<feature type="transmembrane region" description="Helical" evidence="2">
    <location>
        <begin position="188"/>
        <end position="210"/>
    </location>
</feature>
<evidence type="ECO:0000256" key="2">
    <source>
        <dbReference type="SAM" id="Phobius"/>
    </source>
</evidence>
<gene>
    <name evidence="4" type="ORF">J2S69_002300</name>
    <name evidence="3" type="ORF">O2L01_19325</name>
</gene>
<feature type="compositionally biased region" description="Pro residues" evidence="1">
    <location>
        <begin position="111"/>
        <end position="120"/>
    </location>
</feature>
<keyword evidence="6" id="KW-1185">Reference proteome</keyword>
<accession>A0A9X3PNA1</accession>
<feature type="region of interest" description="Disordered" evidence="1">
    <location>
        <begin position="1"/>
        <end position="132"/>
    </location>
</feature>
<dbReference type="Proteomes" id="UP001183604">
    <property type="component" value="Unassembled WGS sequence"/>
</dbReference>
<evidence type="ECO:0000313" key="6">
    <source>
        <dbReference type="Proteomes" id="UP001183604"/>
    </source>
</evidence>
<feature type="compositionally biased region" description="Pro residues" evidence="1">
    <location>
        <begin position="1"/>
        <end position="13"/>
    </location>
</feature>